<evidence type="ECO:0000313" key="1">
    <source>
        <dbReference type="EMBL" id="MDN4593528.1"/>
    </source>
</evidence>
<gene>
    <name evidence="1" type="ORF">NWF35_06350</name>
</gene>
<sequence>MLTEDQLPKHIKKAVNDFKSDEDFDFEVFPSKFLIDGDNYYAFNFRPSNEKLIVRDDGAVLPLEKIKKVALIMTAYNTSMIHFSDIGVKWVKQYDKKGLDKLCKRLMSIKKYIEKSLSDEILNSFDSFIDTIKKMIEYQVLIEESVHKGFQQGIKTNNQEVVTEEDYKKMRKYNLDMVRNAYLQNEIQLNTERDRRIVLQFLAKKPKYWPIYLYAKFHDIRMLSAKETEKVQTMNELKNMIFNEDVPLEEQPNAEEMLSKFRNPR</sequence>
<name>A0ABT8IL60_9BACL</name>
<dbReference type="EMBL" id="JANRHH010000029">
    <property type="protein sequence ID" value="MDN4593528.1"/>
    <property type="molecule type" value="Genomic_DNA"/>
</dbReference>
<evidence type="ECO:0000313" key="2">
    <source>
        <dbReference type="Proteomes" id="UP001174196"/>
    </source>
</evidence>
<proteinExistence type="predicted"/>
<comment type="caution">
    <text evidence="1">The sequence shown here is derived from an EMBL/GenBank/DDBJ whole genome shotgun (WGS) entry which is preliminary data.</text>
</comment>
<dbReference type="RefSeq" id="WP_301238241.1">
    <property type="nucleotide sequence ID" value="NZ_JANRHH010000029.1"/>
</dbReference>
<keyword evidence="2" id="KW-1185">Reference proteome</keyword>
<protein>
    <submittedName>
        <fullName evidence="1">Uncharacterized protein</fullName>
    </submittedName>
</protein>
<reference evidence="1" key="1">
    <citation type="submission" date="2022-08" db="EMBL/GenBank/DDBJ databases">
        <title>Polycladomyces zharkentsis sp. nov., a novel thermophilic CMC and starch-degrading bacterium isolated from a geothermal spring in Kazakhstan.</title>
        <authorList>
            <person name="Mashzhan A."/>
            <person name="Kistaubaeva A."/>
            <person name="Javier-Lopez R."/>
            <person name="Birkeland N.-K."/>
        </authorList>
    </citation>
    <scope>NUCLEOTIDE SEQUENCE</scope>
    <source>
        <strain evidence="1">KSR 13</strain>
    </source>
</reference>
<dbReference type="Proteomes" id="UP001174196">
    <property type="component" value="Unassembled WGS sequence"/>
</dbReference>
<organism evidence="1 2">
    <name type="scientific">Polycladomyces subterraneus</name>
    <dbReference type="NCBI Taxonomy" id="1016997"/>
    <lineage>
        <taxon>Bacteria</taxon>
        <taxon>Bacillati</taxon>
        <taxon>Bacillota</taxon>
        <taxon>Bacilli</taxon>
        <taxon>Bacillales</taxon>
        <taxon>Thermoactinomycetaceae</taxon>
        <taxon>Polycladomyces</taxon>
    </lineage>
</organism>
<accession>A0ABT8IL60</accession>